<name>A0A8H3X2X9_GIGMA</name>
<feature type="region of interest" description="Disordered" evidence="1">
    <location>
        <begin position="1"/>
        <end position="43"/>
    </location>
</feature>
<comment type="caution">
    <text evidence="2">The sequence shown here is derived from an EMBL/GenBank/DDBJ whole genome shotgun (WGS) entry which is preliminary data.</text>
</comment>
<evidence type="ECO:0000313" key="3">
    <source>
        <dbReference type="Proteomes" id="UP000439903"/>
    </source>
</evidence>
<gene>
    <name evidence="2" type="ORF">F8M41_008924</name>
</gene>
<dbReference type="EMBL" id="WTPW01001949">
    <property type="protein sequence ID" value="KAF0405596.1"/>
    <property type="molecule type" value="Genomic_DNA"/>
</dbReference>
<accession>A0A8H3X2X9</accession>
<dbReference type="Proteomes" id="UP000439903">
    <property type="component" value="Unassembled WGS sequence"/>
</dbReference>
<sequence length="111" mass="12506">MKKAIKKNSSKSKSSHCKTKLKSKSRPEGSLLCNKTKKKKSGQSKCVNAYIILDKSSSDSSDSKNSTTLVKMNLKPIPWHVYRMNQDLVPLRLVNLVIQKAISQRLKAMPF</sequence>
<proteinExistence type="predicted"/>
<organism evidence="2 3">
    <name type="scientific">Gigaspora margarita</name>
    <dbReference type="NCBI Taxonomy" id="4874"/>
    <lineage>
        <taxon>Eukaryota</taxon>
        <taxon>Fungi</taxon>
        <taxon>Fungi incertae sedis</taxon>
        <taxon>Mucoromycota</taxon>
        <taxon>Glomeromycotina</taxon>
        <taxon>Glomeromycetes</taxon>
        <taxon>Diversisporales</taxon>
        <taxon>Gigasporaceae</taxon>
        <taxon>Gigaspora</taxon>
    </lineage>
</organism>
<dbReference type="AlphaFoldDB" id="A0A8H3X2X9"/>
<keyword evidence="3" id="KW-1185">Reference proteome</keyword>
<reference evidence="2 3" key="1">
    <citation type="journal article" date="2019" name="Environ. Microbiol.">
        <title>At the nexus of three kingdoms: the genome of the mycorrhizal fungus Gigaspora margarita provides insights into plant, endobacterial and fungal interactions.</title>
        <authorList>
            <person name="Venice F."/>
            <person name="Ghignone S."/>
            <person name="Salvioli di Fossalunga A."/>
            <person name="Amselem J."/>
            <person name="Novero M."/>
            <person name="Xianan X."/>
            <person name="Sedzielewska Toro K."/>
            <person name="Morin E."/>
            <person name="Lipzen A."/>
            <person name="Grigoriev I.V."/>
            <person name="Henrissat B."/>
            <person name="Martin F.M."/>
            <person name="Bonfante P."/>
        </authorList>
    </citation>
    <scope>NUCLEOTIDE SEQUENCE [LARGE SCALE GENOMIC DNA]</scope>
    <source>
        <strain evidence="2 3">BEG34</strain>
    </source>
</reference>
<evidence type="ECO:0000256" key="1">
    <source>
        <dbReference type="SAM" id="MobiDB-lite"/>
    </source>
</evidence>
<feature type="compositionally biased region" description="Basic residues" evidence="1">
    <location>
        <begin position="1"/>
        <end position="24"/>
    </location>
</feature>
<evidence type="ECO:0000313" key="2">
    <source>
        <dbReference type="EMBL" id="KAF0405596.1"/>
    </source>
</evidence>
<protein>
    <submittedName>
        <fullName evidence="2">Uncharacterized protein</fullName>
    </submittedName>
</protein>